<proteinExistence type="predicted"/>
<accession>A0AAV9ASD7</accession>
<reference evidence="3" key="2">
    <citation type="submission" date="2023-06" db="EMBL/GenBank/DDBJ databases">
        <authorList>
            <person name="Ma L."/>
            <person name="Liu K.-W."/>
            <person name="Li Z."/>
            <person name="Hsiao Y.-Y."/>
            <person name="Qi Y."/>
            <person name="Fu T."/>
            <person name="Tang G."/>
            <person name="Zhang D."/>
            <person name="Sun W.-H."/>
            <person name="Liu D.-K."/>
            <person name="Li Y."/>
            <person name="Chen G.-Z."/>
            <person name="Liu X.-D."/>
            <person name="Liao X.-Y."/>
            <person name="Jiang Y.-T."/>
            <person name="Yu X."/>
            <person name="Hao Y."/>
            <person name="Huang J."/>
            <person name="Zhao X.-W."/>
            <person name="Ke S."/>
            <person name="Chen Y.-Y."/>
            <person name="Wu W.-L."/>
            <person name="Hsu J.-L."/>
            <person name="Lin Y.-F."/>
            <person name="Huang M.-D."/>
            <person name="Li C.-Y."/>
            <person name="Huang L."/>
            <person name="Wang Z.-W."/>
            <person name="Zhao X."/>
            <person name="Zhong W.-Y."/>
            <person name="Peng D.-H."/>
            <person name="Ahmad S."/>
            <person name="Lan S."/>
            <person name="Zhang J.-S."/>
            <person name="Tsai W.-C."/>
            <person name="Van De Peer Y."/>
            <person name="Liu Z.-J."/>
        </authorList>
    </citation>
    <scope>NUCLEOTIDE SEQUENCE</scope>
    <source>
        <strain evidence="3">SCP</strain>
        <tissue evidence="3">Leaves</tissue>
    </source>
</reference>
<sequence length="284" mass="31179">MEGLPRSDRSIRVINVTKVSASPQKLSIFDQFMASSPPIKVLLFFPTDSLDFPFVIAKLKNSISKALMHFHPLTGRPVWSPDSNKFEITHDIIGQSSTVSIEAECDEDFGLLVKSDVHDVRVYGEHVSDLKNVEGGAAMEMVSVLVTGFRGGGLAIRVSDASRGRRWARLLELHEVLGGDLSDRPRVGGGAPLLDKLAVREPDELTRLYLKMAQLSSSTGRSEDSNKSPLSHGPLLTHKTFLLKQSFIQALKDRATSNFKDDDGGLTNVSSFIVVCAHTWVYST</sequence>
<gene>
    <name evidence="3" type="ORF">QJS04_geneDACA000691</name>
</gene>
<dbReference type="Pfam" id="PF02458">
    <property type="entry name" value="Transferase"/>
    <property type="match status" value="1"/>
</dbReference>
<organism evidence="3 4">
    <name type="scientific">Acorus gramineus</name>
    <name type="common">Dwarf sweet flag</name>
    <dbReference type="NCBI Taxonomy" id="55184"/>
    <lineage>
        <taxon>Eukaryota</taxon>
        <taxon>Viridiplantae</taxon>
        <taxon>Streptophyta</taxon>
        <taxon>Embryophyta</taxon>
        <taxon>Tracheophyta</taxon>
        <taxon>Spermatophyta</taxon>
        <taxon>Magnoliopsida</taxon>
        <taxon>Liliopsida</taxon>
        <taxon>Acoraceae</taxon>
        <taxon>Acorus</taxon>
    </lineage>
</organism>
<dbReference type="Gene3D" id="3.30.559.10">
    <property type="entry name" value="Chloramphenicol acetyltransferase-like domain"/>
    <property type="match status" value="2"/>
</dbReference>
<evidence type="ECO:0000256" key="1">
    <source>
        <dbReference type="ARBA" id="ARBA00022679"/>
    </source>
</evidence>
<keyword evidence="2" id="KW-0012">Acyltransferase</keyword>
<dbReference type="InterPro" id="IPR023213">
    <property type="entry name" value="CAT-like_dom_sf"/>
</dbReference>
<keyword evidence="4" id="KW-1185">Reference proteome</keyword>
<dbReference type="InterPro" id="IPR051504">
    <property type="entry name" value="Plant_metabolite_acyltrans"/>
</dbReference>
<keyword evidence="1" id="KW-0808">Transferase</keyword>
<reference evidence="3" key="1">
    <citation type="journal article" date="2023" name="Nat. Commun.">
        <title>Diploid and tetraploid genomes of Acorus and the evolution of monocots.</title>
        <authorList>
            <person name="Ma L."/>
            <person name="Liu K.W."/>
            <person name="Li Z."/>
            <person name="Hsiao Y.Y."/>
            <person name="Qi Y."/>
            <person name="Fu T."/>
            <person name="Tang G.D."/>
            <person name="Zhang D."/>
            <person name="Sun W.H."/>
            <person name="Liu D.K."/>
            <person name="Li Y."/>
            <person name="Chen G.Z."/>
            <person name="Liu X.D."/>
            <person name="Liao X.Y."/>
            <person name="Jiang Y.T."/>
            <person name="Yu X."/>
            <person name="Hao Y."/>
            <person name="Huang J."/>
            <person name="Zhao X.W."/>
            <person name="Ke S."/>
            <person name="Chen Y.Y."/>
            <person name="Wu W.L."/>
            <person name="Hsu J.L."/>
            <person name="Lin Y.F."/>
            <person name="Huang M.D."/>
            <person name="Li C.Y."/>
            <person name="Huang L."/>
            <person name="Wang Z.W."/>
            <person name="Zhao X."/>
            <person name="Zhong W.Y."/>
            <person name="Peng D.H."/>
            <person name="Ahmad S."/>
            <person name="Lan S."/>
            <person name="Zhang J.S."/>
            <person name="Tsai W.C."/>
            <person name="Van de Peer Y."/>
            <person name="Liu Z.J."/>
        </authorList>
    </citation>
    <scope>NUCLEOTIDE SEQUENCE</scope>
    <source>
        <strain evidence="3">SCP</strain>
    </source>
</reference>
<evidence type="ECO:0000256" key="2">
    <source>
        <dbReference type="ARBA" id="ARBA00023315"/>
    </source>
</evidence>
<dbReference type="AlphaFoldDB" id="A0AAV9ASD7"/>
<dbReference type="Proteomes" id="UP001179952">
    <property type="component" value="Unassembled WGS sequence"/>
</dbReference>
<name>A0AAV9ASD7_ACOGR</name>
<comment type="caution">
    <text evidence="3">The sequence shown here is derived from an EMBL/GenBank/DDBJ whole genome shotgun (WGS) entry which is preliminary data.</text>
</comment>
<dbReference type="PANTHER" id="PTHR31625">
    <property type="match status" value="1"/>
</dbReference>
<protein>
    <submittedName>
        <fullName evidence="3">Uncharacterized protein</fullName>
    </submittedName>
</protein>
<dbReference type="EMBL" id="JAUJYN010000007">
    <property type="protein sequence ID" value="KAK1267268.1"/>
    <property type="molecule type" value="Genomic_DNA"/>
</dbReference>
<evidence type="ECO:0000313" key="4">
    <source>
        <dbReference type="Proteomes" id="UP001179952"/>
    </source>
</evidence>
<evidence type="ECO:0000313" key="3">
    <source>
        <dbReference type="EMBL" id="KAK1267268.1"/>
    </source>
</evidence>
<dbReference type="GO" id="GO:0016747">
    <property type="term" value="F:acyltransferase activity, transferring groups other than amino-acyl groups"/>
    <property type="evidence" value="ECO:0007669"/>
    <property type="project" value="UniProtKB-ARBA"/>
</dbReference>